<dbReference type="EMBL" id="MU807891">
    <property type="protein sequence ID" value="KAJ3831040.1"/>
    <property type="molecule type" value="Genomic_DNA"/>
</dbReference>
<keyword evidence="2" id="KW-1185">Reference proteome</keyword>
<organism evidence="1 2">
    <name type="scientific">Lentinula raphanica</name>
    <dbReference type="NCBI Taxonomy" id="153919"/>
    <lineage>
        <taxon>Eukaryota</taxon>
        <taxon>Fungi</taxon>
        <taxon>Dikarya</taxon>
        <taxon>Basidiomycota</taxon>
        <taxon>Agaricomycotina</taxon>
        <taxon>Agaricomycetes</taxon>
        <taxon>Agaricomycetidae</taxon>
        <taxon>Agaricales</taxon>
        <taxon>Marasmiineae</taxon>
        <taxon>Omphalotaceae</taxon>
        <taxon>Lentinula</taxon>
    </lineage>
</organism>
<sequence length="136" mass="15483">PKEIASQIIWELTELSFRQDLITLDRRLDTSGLSVTQRNALLDACWVGSRFQVDITKAEEGLGASDIEKRTPYIHALYQLMRSWKGTKPDELYCGFPDNHDAHNYVDLVETVEKSLAIFYTTSFLTCFARAASIPH</sequence>
<protein>
    <submittedName>
        <fullName evidence="1">Uncharacterized protein</fullName>
    </submittedName>
</protein>
<reference evidence="1" key="1">
    <citation type="submission" date="2022-08" db="EMBL/GenBank/DDBJ databases">
        <authorList>
            <consortium name="DOE Joint Genome Institute"/>
            <person name="Min B."/>
            <person name="Riley R."/>
            <person name="Sierra-Patev S."/>
            <person name="Naranjo-Ortiz M."/>
            <person name="Looney B."/>
            <person name="Konkel Z."/>
            <person name="Slot J.C."/>
            <person name="Sakamoto Y."/>
            <person name="Steenwyk J.L."/>
            <person name="Rokas A."/>
            <person name="Carro J."/>
            <person name="Camarero S."/>
            <person name="Ferreira P."/>
            <person name="Molpeceres G."/>
            <person name="Ruiz-Duenas F.J."/>
            <person name="Serrano A."/>
            <person name="Henrissat B."/>
            <person name="Drula E."/>
            <person name="Hughes K.W."/>
            <person name="Mata J.L."/>
            <person name="Ishikawa N.K."/>
            <person name="Vargas-Isla R."/>
            <person name="Ushijima S."/>
            <person name="Smith C.A."/>
            <person name="Ahrendt S."/>
            <person name="Andreopoulos W."/>
            <person name="He G."/>
            <person name="Labutti K."/>
            <person name="Lipzen A."/>
            <person name="Ng V."/>
            <person name="Sandor L."/>
            <person name="Barry K."/>
            <person name="Martinez A.T."/>
            <person name="Xiao Y."/>
            <person name="Gibbons J.G."/>
            <person name="Terashima K."/>
            <person name="Hibbett D.S."/>
            <person name="Grigoriev I.V."/>
        </authorList>
    </citation>
    <scope>NUCLEOTIDE SEQUENCE</scope>
    <source>
        <strain evidence="1">TFB9207</strain>
    </source>
</reference>
<comment type="caution">
    <text evidence="1">The sequence shown here is derived from an EMBL/GenBank/DDBJ whole genome shotgun (WGS) entry which is preliminary data.</text>
</comment>
<evidence type="ECO:0000313" key="2">
    <source>
        <dbReference type="Proteomes" id="UP001163846"/>
    </source>
</evidence>
<accession>A0AA38NUZ5</accession>
<feature type="non-terminal residue" evidence="1">
    <location>
        <position position="136"/>
    </location>
</feature>
<dbReference type="Proteomes" id="UP001163846">
    <property type="component" value="Unassembled WGS sequence"/>
</dbReference>
<dbReference type="AlphaFoldDB" id="A0AA38NUZ5"/>
<gene>
    <name evidence="1" type="ORF">F5878DRAFT_495093</name>
</gene>
<evidence type="ECO:0000313" key="1">
    <source>
        <dbReference type="EMBL" id="KAJ3831040.1"/>
    </source>
</evidence>
<name>A0AA38NUZ5_9AGAR</name>
<feature type="non-terminal residue" evidence="1">
    <location>
        <position position="1"/>
    </location>
</feature>
<proteinExistence type="predicted"/>